<keyword evidence="3" id="KW-1185">Reference proteome</keyword>
<dbReference type="CDD" id="cd07385">
    <property type="entry name" value="MPP_YkuE_C"/>
    <property type="match status" value="1"/>
</dbReference>
<dbReference type="InterPro" id="IPR004843">
    <property type="entry name" value="Calcineurin-like_PHP"/>
</dbReference>
<dbReference type="FunCoup" id="A0A259U246">
    <property type="interactions" value="112"/>
</dbReference>
<dbReference type="PANTHER" id="PTHR31302">
    <property type="entry name" value="TRANSMEMBRANE PROTEIN WITH METALLOPHOSPHOESTERASE DOMAIN-RELATED"/>
    <property type="match status" value="1"/>
</dbReference>
<gene>
    <name evidence="2" type="ORF">BSZ36_13510</name>
</gene>
<evidence type="ECO:0000259" key="1">
    <source>
        <dbReference type="Pfam" id="PF00149"/>
    </source>
</evidence>
<dbReference type="Pfam" id="PF00149">
    <property type="entry name" value="Metallophos"/>
    <property type="match status" value="1"/>
</dbReference>
<evidence type="ECO:0000313" key="3">
    <source>
        <dbReference type="Proteomes" id="UP000216446"/>
    </source>
</evidence>
<feature type="domain" description="Calcineurin-like phosphoesterase" evidence="1">
    <location>
        <begin position="58"/>
        <end position="225"/>
    </location>
</feature>
<dbReference type="SUPFAM" id="SSF56300">
    <property type="entry name" value="Metallo-dependent phosphatases"/>
    <property type="match status" value="1"/>
</dbReference>
<dbReference type="Proteomes" id="UP000216446">
    <property type="component" value="Unassembled WGS sequence"/>
</dbReference>
<dbReference type="EMBL" id="MQWB01000001">
    <property type="protein sequence ID" value="OZC03908.1"/>
    <property type="molecule type" value="Genomic_DNA"/>
</dbReference>
<dbReference type="InterPro" id="IPR051158">
    <property type="entry name" value="Metallophosphoesterase_sf"/>
</dbReference>
<evidence type="ECO:0000313" key="2">
    <source>
        <dbReference type="EMBL" id="OZC03908.1"/>
    </source>
</evidence>
<sequence length="289" mass="31375">MPLHSPSRSKRRWRLVARGVFALLTVLALWAFAFEPASLRVRETALTLERWPSELDGLRVAVLADLHTGSPWNGTKSLARVVRETNDARPDLVLIAGDLVIQGVVGGRFVSPEVSGEILSGLEARLGVFAVLGNHDWWLDGPRVIRALEASGVTVLEDSSAAIPFRGDTLWLAGVSDYWEAPHDIGRALSAVPPTSAPLVFTHNPDVFPEMPRRVALTIAGHTHGGQVALPGVGRPIVPSVYGERYASGHVREYGRDLFVSTGVGTSILPVRFRVPPEVHVLTLRSPPR</sequence>
<proteinExistence type="predicted"/>
<comment type="caution">
    <text evidence="2">The sequence shown here is derived from an EMBL/GenBank/DDBJ whole genome shotgun (WGS) entry which is preliminary data.</text>
</comment>
<dbReference type="InParanoid" id="A0A259U246"/>
<dbReference type="InterPro" id="IPR029052">
    <property type="entry name" value="Metallo-depent_PP-like"/>
</dbReference>
<accession>A0A259U246</accession>
<keyword evidence="2" id="KW-0378">Hydrolase</keyword>
<dbReference type="AlphaFoldDB" id="A0A259U246"/>
<organism evidence="2 3">
    <name type="scientific">Rubricoccus marinus</name>
    <dbReference type="NCBI Taxonomy" id="716817"/>
    <lineage>
        <taxon>Bacteria</taxon>
        <taxon>Pseudomonadati</taxon>
        <taxon>Rhodothermota</taxon>
        <taxon>Rhodothermia</taxon>
        <taxon>Rhodothermales</taxon>
        <taxon>Rubricoccaceae</taxon>
        <taxon>Rubricoccus</taxon>
    </lineage>
</organism>
<dbReference type="OrthoDB" id="9780884at2"/>
<dbReference type="GO" id="GO:0016787">
    <property type="term" value="F:hydrolase activity"/>
    <property type="evidence" value="ECO:0007669"/>
    <property type="project" value="UniProtKB-KW"/>
</dbReference>
<reference evidence="2 3" key="1">
    <citation type="submission" date="2016-11" db="EMBL/GenBank/DDBJ databases">
        <title>Study of marine rhodopsin-containing bacteria.</title>
        <authorList>
            <person name="Yoshizawa S."/>
            <person name="Kumagai Y."/>
            <person name="Kogure K."/>
        </authorList>
    </citation>
    <scope>NUCLEOTIDE SEQUENCE [LARGE SCALE GENOMIC DNA]</scope>
    <source>
        <strain evidence="2 3">SG-29</strain>
    </source>
</reference>
<dbReference type="PANTHER" id="PTHR31302:SF0">
    <property type="entry name" value="TRANSMEMBRANE PROTEIN WITH METALLOPHOSPHOESTERASE DOMAIN"/>
    <property type="match status" value="1"/>
</dbReference>
<name>A0A259U246_9BACT</name>
<protein>
    <submittedName>
        <fullName evidence="2">Phosphohydrolase</fullName>
    </submittedName>
</protein>
<dbReference type="Gene3D" id="3.60.21.10">
    <property type="match status" value="1"/>
</dbReference>